<protein>
    <submittedName>
        <fullName evidence="7">Lactate dehydrogenase-like 2-hydroxyacid dehydrogenase</fullName>
    </submittedName>
</protein>
<dbReference type="Proteomes" id="UP001230220">
    <property type="component" value="Unassembled WGS sequence"/>
</dbReference>
<evidence type="ECO:0000313" key="8">
    <source>
        <dbReference type="Proteomes" id="UP001230220"/>
    </source>
</evidence>
<proteinExistence type="inferred from homology"/>
<sequence>MEKIAILNVSSIGRDFPEHIEELEKIGEVTRYAVAKDAKTKELLELLHDVTYIIMGTSPTLDSEFFDGMKHLKLITRHGIGFNHIDLESAKQHNVYVCNITGRIERDAVAEQAATLLSMAAKKMLLADYMVRNDEWLNNRGRLMGYELTRKVTGVIGCGNIGSRFKEIMEHGYQNKILIYDPYQKQTSQHVDLETLLRESDFISLHANLTKENHHMIDKEQFVMMKKTAVLVNTARGALINEAALVEALAEKRIGGFGADVLTSEPVEVDNPLLKLENTVFSPHVGVYNYACICNMDLKVMKDIELVHKGQKPVDIVNNL</sequence>
<dbReference type="InterPro" id="IPR006139">
    <property type="entry name" value="D-isomer_2_OHA_DH_cat_dom"/>
</dbReference>
<evidence type="ECO:0000256" key="2">
    <source>
        <dbReference type="ARBA" id="ARBA00023002"/>
    </source>
</evidence>
<dbReference type="InterPro" id="IPR036291">
    <property type="entry name" value="NAD(P)-bd_dom_sf"/>
</dbReference>
<name>A0ABU0DYR5_9FIRM</name>
<gene>
    <name evidence="7" type="ORF">J2S15_000364</name>
</gene>
<evidence type="ECO:0000259" key="6">
    <source>
        <dbReference type="Pfam" id="PF02826"/>
    </source>
</evidence>
<feature type="domain" description="D-isomer specific 2-hydroxyacid dehydrogenase NAD-binding" evidence="6">
    <location>
        <begin position="116"/>
        <end position="286"/>
    </location>
</feature>
<evidence type="ECO:0000313" key="7">
    <source>
        <dbReference type="EMBL" id="MDQ0359633.1"/>
    </source>
</evidence>
<evidence type="ECO:0000256" key="4">
    <source>
        <dbReference type="RuleBase" id="RU003719"/>
    </source>
</evidence>
<dbReference type="EMBL" id="JAUSUR010000001">
    <property type="protein sequence ID" value="MDQ0359633.1"/>
    <property type="molecule type" value="Genomic_DNA"/>
</dbReference>
<keyword evidence="8" id="KW-1185">Reference proteome</keyword>
<dbReference type="PANTHER" id="PTHR43761:SF1">
    <property type="entry name" value="D-ISOMER SPECIFIC 2-HYDROXYACID DEHYDROGENASE CATALYTIC DOMAIN-CONTAINING PROTEIN-RELATED"/>
    <property type="match status" value="1"/>
</dbReference>
<dbReference type="InterPro" id="IPR050418">
    <property type="entry name" value="D-iso_2-hydroxyacid_DH_PdxB"/>
</dbReference>
<reference evidence="7 8" key="1">
    <citation type="submission" date="2023-07" db="EMBL/GenBank/DDBJ databases">
        <title>Genomic Encyclopedia of Type Strains, Phase IV (KMG-IV): sequencing the most valuable type-strain genomes for metagenomic binning, comparative biology and taxonomic classification.</title>
        <authorList>
            <person name="Goeker M."/>
        </authorList>
    </citation>
    <scope>NUCLEOTIDE SEQUENCE [LARGE SCALE GENOMIC DNA]</scope>
    <source>
        <strain evidence="7 8">DSM 16784</strain>
    </source>
</reference>
<evidence type="ECO:0000259" key="5">
    <source>
        <dbReference type="Pfam" id="PF00389"/>
    </source>
</evidence>
<accession>A0ABU0DYR5</accession>
<dbReference type="InterPro" id="IPR006140">
    <property type="entry name" value="D-isomer_DH_NAD-bd"/>
</dbReference>
<dbReference type="Gene3D" id="3.40.50.720">
    <property type="entry name" value="NAD(P)-binding Rossmann-like Domain"/>
    <property type="match status" value="2"/>
</dbReference>
<keyword evidence="3" id="KW-0520">NAD</keyword>
<dbReference type="PROSITE" id="PS00671">
    <property type="entry name" value="D_2_HYDROXYACID_DH_3"/>
    <property type="match status" value="1"/>
</dbReference>
<dbReference type="Pfam" id="PF00389">
    <property type="entry name" value="2-Hacid_dh"/>
    <property type="match status" value="1"/>
</dbReference>
<evidence type="ECO:0000256" key="3">
    <source>
        <dbReference type="ARBA" id="ARBA00023027"/>
    </source>
</evidence>
<dbReference type="PANTHER" id="PTHR43761">
    <property type="entry name" value="D-ISOMER SPECIFIC 2-HYDROXYACID DEHYDROGENASE FAMILY PROTEIN (AFU_ORTHOLOGUE AFUA_1G13630)"/>
    <property type="match status" value="1"/>
</dbReference>
<dbReference type="SUPFAM" id="SSF51735">
    <property type="entry name" value="NAD(P)-binding Rossmann-fold domains"/>
    <property type="match status" value="1"/>
</dbReference>
<dbReference type="Pfam" id="PF02826">
    <property type="entry name" value="2-Hacid_dh_C"/>
    <property type="match status" value="1"/>
</dbReference>
<feature type="domain" description="D-isomer specific 2-hydroxyacid dehydrogenase catalytic" evidence="5">
    <location>
        <begin position="17"/>
        <end position="318"/>
    </location>
</feature>
<dbReference type="RefSeq" id="WP_307404912.1">
    <property type="nucleotide sequence ID" value="NZ_JAUSUR010000001.1"/>
</dbReference>
<organism evidence="7 8">
    <name type="scientific">Breznakia pachnodae</name>
    <dbReference type="NCBI Taxonomy" id="265178"/>
    <lineage>
        <taxon>Bacteria</taxon>
        <taxon>Bacillati</taxon>
        <taxon>Bacillota</taxon>
        <taxon>Erysipelotrichia</taxon>
        <taxon>Erysipelotrichales</taxon>
        <taxon>Erysipelotrichaceae</taxon>
        <taxon>Breznakia</taxon>
    </lineage>
</organism>
<comment type="caution">
    <text evidence="7">The sequence shown here is derived from an EMBL/GenBank/DDBJ whole genome shotgun (WGS) entry which is preliminary data.</text>
</comment>
<comment type="similarity">
    <text evidence="1 4">Belongs to the D-isomer specific 2-hydroxyacid dehydrogenase family.</text>
</comment>
<dbReference type="InterPro" id="IPR029753">
    <property type="entry name" value="D-isomer_DH_CS"/>
</dbReference>
<dbReference type="SUPFAM" id="SSF52283">
    <property type="entry name" value="Formate/glycerate dehydrogenase catalytic domain-like"/>
    <property type="match status" value="1"/>
</dbReference>
<keyword evidence="2 4" id="KW-0560">Oxidoreductase</keyword>
<evidence type="ECO:0000256" key="1">
    <source>
        <dbReference type="ARBA" id="ARBA00005854"/>
    </source>
</evidence>